<sequence>MISFDFTFHSSDPLHWLLLVGLLGFLPGFGWLIGRNKTLSRSRKTVRMLLHLLLWLVLVLFILQPVWVKTAASSTILVVGEEVPAAVAWQWQDSLGSPERVSAEEFLTEKLAQQADSVALLGQHFPANFLAQLVSTSVRWHPYVAEDQLRAVRWQGVVKQGEMQEFSGAIRSSKKQLLALRFAGKTLDSTTLEAGNQTFRLQFPVFSEGRSFVELFLDESPIDTLRFFAQAAPTFSFQFILQTPDFESRTLADWLGRQGHTVSIQTTLSRNILQTTDLNRSADTKLSPDFILTDPDNITNPQVKKALGSGKSVWVLGLSPVEDALARINRALGVGFAVRKISTENSVSLAPSLTAQPYSFVPVAAQLPHGEFPVAIWKKPGKLMVSLLNETFPVKLSGDSLFYDRIWSSLLAFGQPAPRNQLRADAPVFSGLSSTVQLNNFAALPEFIQIGGDSAAVAPSPLNAQSATVDYQFGPSGWVSLGDSVEVYVQDSTTTGYQTACLQAYMQAMEQPLATTNNLREARPLRRQKIPGFVWLFLFLSCFTALWLEPRVGK</sequence>
<evidence type="ECO:0008006" key="4">
    <source>
        <dbReference type="Google" id="ProtNLM"/>
    </source>
</evidence>
<dbReference type="OrthoDB" id="980086at2"/>
<organism evidence="2 3">
    <name type="scientific">Arundinibacter roseus</name>
    <dbReference type="NCBI Taxonomy" id="2070510"/>
    <lineage>
        <taxon>Bacteria</taxon>
        <taxon>Pseudomonadati</taxon>
        <taxon>Bacteroidota</taxon>
        <taxon>Cytophagia</taxon>
        <taxon>Cytophagales</taxon>
        <taxon>Spirosomataceae</taxon>
        <taxon>Arundinibacter</taxon>
    </lineage>
</organism>
<evidence type="ECO:0000256" key="1">
    <source>
        <dbReference type="SAM" id="Phobius"/>
    </source>
</evidence>
<keyword evidence="1" id="KW-0472">Membrane</keyword>
<dbReference type="Proteomes" id="UP000295706">
    <property type="component" value="Unassembled WGS sequence"/>
</dbReference>
<gene>
    <name evidence="2" type="ORF">EZE20_20380</name>
</gene>
<comment type="caution">
    <text evidence="2">The sequence shown here is derived from an EMBL/GenBank/DDBJ whole genome shotgun (WGS) entry which is preliminary data.</text>
</comment>
<name>A0A4V6P8I8_9BACT</name>
<feature type="transmembrane region" description="Helical" evidence="1">
    <location>
        <begin position="530"/>
        <end position="548"/>
    </location>
</feature>
<dbReference type="RefSeq" id="WP_132121196.1">
    <property type="nucleotide sequence ID" value="NZ_SMJU01000016.1"/>
</dbReference>
<keyword evidence="1" id="KW-0812">Transmembrane</keyword>
<feature type="transmembrane region" description="Helical" evidence="1">
    <location>
        <begin position="46"/>
        <end position="67"/>
    </location>
</feature>
<keyword evidence="1" id="KW-1133">Transmembrane helix</keyword>
<protein>
    <recommendedName>
        <fullName evidence="4">Aerotolerance regulator N-terminal domain-containing protein</fullName>
    </recommendedName>
</protein>
<accession>A0A4V6P8I8</accession>
<reference evidence="2 3" key="1">
    <citation type="submission" date="2019-02" db="EMBL/GenBank/DDBJ databases">
        <title>Arundinibacter roseus gen. nov., sp. nov., a new member of the family Cytophagaceae.</title>
        <authorList>
            <person name="Szuroczki S."/>
            <person name="Khayer B."/>
            <person name="Sproer C."/>
            <person name="Toumi M."/>
            <person name="Szabo A."/>
            <person name="Felfoldi T."/>
            <person name="Schumann P."/>
            <person name="Toth E."/>
        </authorList>
    </citation>
    <scope>NUCLEOTIDE SEQUENCE [LARGE SCALE GENOMIC DNA]</scope>
    <source>
        <strain evidence="2 3">DMA-k-7a</strain>
    </source>
</reference>
<proteinExistence type="predicted"/>
<evidence type="ECO:0000313" key="2">
    <source>
        <dbReference type="EMBL" id="TDB60805.1"/>
    </source>
</evidence>
<keyword evidence="3" id="KW-1185">Reference proteome</keyword>
<dbReference type="EMBL" id="SMJU01000016">
    <property type="protein sequence ID" value="TDB60805.1"/>
    <property type="molecule type" value="Genomic_DNA"/>
</dbReference>
<feature type="transmembrane region" description="Helical" evidence="1">
    <location>
        <begin position="14"/>
        <end position="34"/>
    </location>
</feature>
<evidence type="ECO:0000313" key="3">
    <source>
        <dbReference type="Proteomes" id="UP000295706"/>
    </source>
</evidence>
<dbReference type="AlphaFoldDB" id="A0A4V6P8I8"/>